<dbReference type="Proteomes" id="UP000827092">
    <property type="component" value="Unassembled WGS sequence"/>
</dbReference>
<evidence type="ECO:0000313" key="1">
    <source>
        <dbReference type="EMBL" id="KAG8194215.1"/>
    </source>
</evidence>
<keyword evidence="2" id="KW-1185">Reference proteome</keyword>
<reference evidence="1 2" key="1">
    <citation type="journal article" date="2022" name="Nat. Ecol. Evol.">
        <title>A masculinizing supergene underlies an exaggerated male reproductive morph in a spider.</title>
        <authorList>
            <person name="Hendrickx F."/>
            <person name="De Corte Z."/>
            <person name="Sonet G."/>
            <person name="Van Belleghem S.M."/>
            <person name="Kostlbacher S."/>
            <person name="Vangestel C."/>
        </authorList>
    </citation>
    <scope>NUCLEOTIDE SEQUENCE [LARGE SCALE GENOMIC DNA]</scope>
    <source>
        <strain evidence="1">W744_W776</strain>
    </source>
</reference>
<comment type="caution">
    <text evidence="1">The sequence shown here is derived from an EMBL/GenBank/DDBJ whole genome shotgun (WGS) entry which is preliminary data.</text>
</comment>
<name>A0AAV6VC21_9ARAC</name>
<dbReference type="EMBL" id="JAFNEN010000106">
    <property type="protein sequence ID" value="KAG8194215.1"/>
    <property type="molecule type" value="Genomic_DNA"/>
</dbReference>
<organism evidence="1 2">
    <name type="scientific">Oedothorax gibbosus</name>
    <dbReference type="NCBI Taxonomy" id="931172"/>
    <lineage>
        <taxon>Eukaryota</taxon>
        <taxon>Metazoa</taxon>
        <taxon>Ecdysozoa</taxon>
        <taxon>Arthropoda</taxon>
        <taxon>Chelicerata</taxon>
        <taxon>Arachnida</taxon>
        <taxon>Araneae</taxon>
        <taxon>Araneomorphae</taxon>
        <taxon>Entelegynae</taxon>
        <taxon>Araneoidea</taxon>
        <taxon>Linyphiidae</taxon>
        <taxon>Erigoninae</taxon>
        <taxon>Oedothorax</taxon>
    </lineage>
</organism>
<proteinExistence type="predicted"/>
<accession>A0AAV6VC21</accession>
<evidence type="ECO:0000313" key="2">
    <source>
        <dbReference type="Proteomes" id="UP000827092"/>
    </source>
</evidence>
<sequence>MQMMPDILRWMPGVISIATNDARGNSIWDGLRNPNAAVVFEKQRHQFISPNAILQSITHPGLYLSYAILHNKQEKGSRIRKKREPLKEINYTAGIPLGERDSPSRNKPNNCWSKNPLGARAPGSLEMSSSRDGCKRFVSRLLVRGFSLTGNTRRGLFFVCLFLRMEEEDGKIWLWSNPRTVFLL</sequence>
<gene>
    <name evidence="1" type="ORF">JTE90_024547</name>
</gene>
<dbReference type="AlphaFoldDB" id="A0AAV6VC21"/>
<protein>
    <submittedName>
        <fullName evidence="1">Uncharacterized protein</fullName>
    </submittedName>
</protein>